<feature type="compositionally biased region" description="Polar residues" evidence="1">
    <location>
        <begin position="119"/>
        <end position="129"/>
    </location>
</feature>
<evidence type="ECO:0000313" key="3">
    <source>
        <dbReference type="Proteomes" id="UP000247810"/>
    </source>
</evidence>
<proteinExistence type="predicted"/>
<sequence>MKEHHMGRGETGQGLECGLTLMTTATLLGEWGHSTSIRLPSDSNKLSSVARDGHSAAQCIDHRTGDRTATGLRHPGSVPTHRSLALSGPHVVGVRTFPSPWAREAQNSRFCRPSPLAQRLSQTSQSQSKAWRGKGVQDPKRTSHFLLSCRKRQELESRPLLPCSHGLSSSSSMDCWGININQQLVANGKGAMGSAPIH</sequence>
<dbReference type="VEuPathDB" id="FungiDB:BO71DRAFT_132031"/>
<protein>
    <submittedName>
        <fullName evidence="2">Uncharacterized protein</fullName>
    </submittedName>
</protein>
<accession>A0A319CVG2</accession>
<dbReference type="EMBL" id="KZ826079">
    <property type="protein sequence ID" value="PYH88599.1"/>
    <property type="molecule type" value="Genomic_DNA"/>
</dbReference>
<dbReference type="Proteomes" id="UP000247810">
    <property type="component" value="Unassembled WGS sequence"/>
</dbReference>
<name>A0A319CVG2_9EURO</name>
<organism evidence="2 3">
    <name type="scientific">Aspergillus ellipticus CBS 707.79</name>
    <dbReference type="NCBI Taxonomy" id="1448320"/>
    <lineage>
        <taxon>Eukaryota</taxon>
        <taxon>Fungi</taxon>
        <taxon>Dikarya</taxon>
        <taxon>Ascomycota</taxon>
        <taxon>Pezizomycotina</taxon>
        <taxon>Eurotiomycetes</taxon>
        <taxon>Eurotiomycetidae</taxon>
        <taxon>Eurotiales</taxon>
        <taxon>Aspergillaceae</taxon>
        <taxon>Aspergillus</taxon>
        <taxon>Aspergillus subgen. Circumdati</taxon>
    </lineage>
</organism>
<evidence type="ECO:0000313" key="2">
    <source>
        <dbReference type="EMBL" id="PYH88599.1"/>
    </source>
</evidence>
<keyword evidence="3" id="KW-1185">Reference proteome</keyword>
<evidence type="ECO:0000256" key="1">
    <source>
        <dbReference type="SAM" id="MobiDB-lite"/>
    </source>
</evidence>
<feature type="region of interest" description="Disordered" evidence="1">
    <location>
        <begin position="118"/>
        <end position="137"/>
    </location>
</feature>
<reference evidence="2 3" key="1">
    <citation type="submission" date="2018-02" db="EMBL/GenBank/DDBJ databases">
        <title>The genomes of Aspergillus section Nigri reveals drivers in fungal speciation.</title>
        <authorList>
            <consortium name="DOE Joint Genome Institute"/>
            <person name="Vesth T.C."/>
            <person name="Nybo J."/>
            <person name="Theobald S."/>
            <person name="Brandl J."/>
            <person name="Frisvad J.C."/>
            <person name="Nielsen K.F."/>
            <person name="Lyhne E.K."/>
            <person name="Kogle M.E."/>
            <person name="Kuo A."/>
            <person name="Riley R."/>
            <person name="Clum A."/>
            <person name="Nolan M."/>
            <person name="Lipzen A."/>
            <person name="Salamov A."/>
            <person name="Henrissat B."/>
            <person name="Wiebenga A."/>
            <person name="De vries R.P."/>
            <person name="Grigoriev I.V."/>
            <person name="Mortensen U.H."/>
            <person name="Andersen M.R."/>
            <person name="Baker S.E."/>
        </authorList>
    </citation>
    <scope>NUCLEOTIDE SEQUENCE [LARGE SCALE GENOMIC DNA]</scope>
    <source>
        <strain evidence="2 3">CBS 707.79</strain>
    </source>
</reference>
<gene>
    <name evidence="2" type="ORF">BO71DRAFT_132031</name>
</gene>
<dbReference type="AlphaFoldDB" id="A0A319CVG2"/>